<reference evidence="2 3" key="1">
    <citation type="journal article" date="2019" name="Commun. Biol.">
        <title>The bagworm genome reveals a unique fibroin gene that provides high tensile strength.</title>
        <authorList>
            <person name="Kono N."/>
            <person name="Nakamura H."/>
            <person name="Ohtoshi R."/>
            <person name="Tomita M."/>
            <person name="Numata K."/>
            <person name="Arakawa K."/>
        </authorList>
    </citation>
    <scope>NUCLEOTIDE SEQUENCE [LARGE SCALE GENOMIC DNA]</scope>
</reference>
<gene>
    <name evidence="2" type="ORF">EVAR_41190_1</name>
</gene>
<organism evidence="2 3">
    <name type="scientific">Eumeta variegata</name>
    <name type="common">Bagworm moth</name>
    <name type="synonym">Eumeta japonica</name>
    <dbReference type="NCBI Taxonomy" id="151549"/>
    <lineage>
        <taxon>Eukaryota</taxon>
        <taxon>Metazoa</taxon>
        <taxon>Ecdysozoa</taxon>
        <taxon>Arthropoda</taxon>
        <taxon>Hexapoda</taxon>
        <taxon>Insecta</taxon>
        <taxon>Pterygota</taxon>
        <taxon>Neoptera</taxon>
        <taxon>Endopterygota</taxon>
        <taxon>Lepidoptera</taxon>
        <taxon>Glossata</taxon>
        <taxon>Ditrysia</taxon>
        <taxon>Tineoidea</taxon>
        <taxon>Psychidae</taxon>
        <taxon>Oiketicinae</taxon>
        <taxon>Eumeta</taxon>
    </lineage>
</organism>
<evidence type="ECO:0000313" key="3">
    <source>
        <dbReference type="Proteomes" id="UP000299102"/>
    </source>
</evidence>
<dbReference type="EMBL" id="BGZK01000622">
    <property type="protein sequence ID" value="GBP53353.1"/>
    <property type="molecule type" value="Genomic_DNA"/>
</dbReference>
<proteinExistence type="predicted"/>
<dbReference type="OrthoDB" id="10017160at2759"/>
<evidence type="ECO:0000256" key="1">
    <source>
        <dbReference type="SAM" id="MobiDB-lite"/>
    </source>
</evidence>
<evidence type="ECO:0000313" key="2">
    <source>
        <dbReference type="EMBL" id="GBP53353.1"/>
    </source>
</evidence>
<sequence length="99" mass="11113">MTQMSSLSLNARVEIGSERKGPGDEAWIFTYDPETKQQSTMWVFQDEPNATKAIRAKGRPSRVKIELRSIEKRTDLLGTPDAEDSVLWLEALTDTATIS</sequence>
<dbReference type="AlphaFoldDB" id="A0A4C1WQT8"/>
<protein>
    <submittedName>
        <fullName evidence="2">Uncharacterized protein</fullName>
    </submittedName>
</protein>
<feature type="region of interest" description="Disordered" evidence="1">
    <location>
        <begin position="1"/>
        <end position="20"/>
    </location>
</feature>
<keyword evidence="3" id="KW-1185">Reference proteome</keyword>
<dbReference type="Proteomes" id="UP000299102">
    <property type="component" value="Unassembled WGS sequence"/>
</dbReference>
<comment type="caution">
    <text evidence="2">The sequence shown here is derived from an EMBL/GenBank/DDBJ whole genome shotgun (WGS) entry which is preliminary data.</text>
</comment>
<name>A0A4C1WQT8_EUMVA</name>
<accession>A0A4C1WQT8</accession>